<feature type="domain" description="SbsA Ig-like" evidence="3">
    <location>
        <begin position="115"/>
        <end position="215"/>
    </location>
</feature>
<evidence type="ECO:0000313" key="4">
    <source>
        <dbReference type="EMBL" id="CAI8024925.1"/>
    </source>
</evidence>
<dbReference type="InterPro" id="IPR032812">
    <property type="entry name" value="SbsA_Ig"/>
</dbReference>
<protein>
    <recommendedName>
        <fullName evidence="3">SbsA Ig-like domain-containing protein</fullName>
    </recommendedName>
</protein>
<evidence type="ECO:0000259" key="3">
    <source>
        <dbReference type="Pfam" id="PF13205"/>
    </source>
</evidence>
<keyword evidence="5" id="KW-1185">Reference proteome</keyword>
<evidence type="ECO:0000256" key="2">
    <source>
        <dbReference type="SAM" id="SignalP"/>
    </source>
</evidence>
<dbReference type="Pfam" id="PF13205">
    <property type="entry name" value="Big_5"/>
    <property type="match status" value="1"/>
</dbReference>
<evidence type="ECO:0000313" key="5">
    <source>
        <dbReference type="Proteomes" id="UP001174909"/>
    </source>
</evidence>
<organism evidence="4 5">
    <name type="scientific">Geodia barretti</name>
    <name type="common">Barrett's horny sponge</name>
    <dbReference type="NCBI Taxonomy" id="519541"/>
    <lineage>
        <taxon>Eukaryota</taxon>
        <taxon>Metazoa</taxon>
        <taxon>Porifera</taxon>
        <taxon>Demospongiae</taxon>
        <taxon>Heteroscleromorpha</taxon>
        <taxon>Tetractinellida</taxon>
        <taxon>Astrophorina</taxon>
        <taxon>Geodiidae</taxon>
        <taxon>Geodia</taxon>
    </lineage>
</organism>
<evidence type="ECO:0000256" key="1">
    <source>
        <dbReference type="ARBA" id="ARBA00022729"/>
    </source>
</evidence>
<dbReference type="PROSITE" id="PS51257">
    <property type="entry name" value="PROKAR_LIPOPROTEIN"/>
    <property type="match status" value="1"/>
</dbReference>
<name>A0AA35WSG0_GEOBA</name>
<proteinExistence type="predicted"/>
<feature type="signal peptide" evidence="2">
    <location>
        <begin position="1"/>
        <end position="27"/>
    </location>
</feature>
<accession>A0AA35WSG0</accession>
<dbReference type="EMBL" id="CASHTH010002105">
    <property type="protein sequence ID" value="CAI8024925.1"/>
    <property type="molecule type" value="Genomic_DNA"/>
</dbReference>
<keyword evidence="1 2" id="KW-0732">Signal</keyword>
<gene>
    <name evidence="4" type="ORF">GBAR_LOCUS14440</name>
</gene>
<reference evidence="4" key="1">
    <citation type="submission" date="2023-03" db="EMBL/GenBank/DDBJ databases">
        <authorList>
            <person name="Steffen K."/>
            <person name="Cardenas P."/>
        </authorList>
    </citation>
    <scope>NUCLEOTIDE SEQUENCE</scope>
</reference>
<comment type="caution">
    <text evidence="4">The sequence shown here is derived from an EMBL/GenBank/DDBJ whole genome shotgun (WGS) entry which is preliminary data.</text>
</comment>
<dbReference type="Proteomes" id="UP001174909">
    <property type="component" value="Unassembled WGS sequence"/>
</dbReference>
<sequence length="219" mass="21829">MAKMFRIFALVLAALFALSLIVGCGGGEEEDDEVAAAEFSSAAPAGGETIAANATITLTFSSDPGDVTSSGGTVAGSGKTRTVAGPFPEGALTLAISWTNGDGSTSLSYTVAAADNTAPTVTGGTVSDGDEDVDPEGINSDGTIEITFSEDVSGNIALQTEGGDDVGWLGKVEGTTGTLDLVKGKEIGNETTYVIAGKVADAAGNETEVSVTFTTKGKE</sequence>
<dbReference type="AlphaFoldDB" id="A0AA35WSG0"/>
<feature type="chain" id="PRO_5041248793" description="SbsA Ig-like domain-containing protein" evidence="2">
    <location>
        <begin position="28"/>
        <end position="219"/>
    </location>
</feature>